<dbReference type="PANTHER" id="PTHR30024">
    <property type="entry name" value="ALIPHATIC SULFONATES-BINDING PROTEIN-RELATED"/>
    <property type="match status" value="1"/>
</dbReference>
<keyword evidence="3" id="KW-0813">Transport</keyword>
<dbReference type="InterPro" id="IPR015168">
    <property type="entry name" value="SsuA/THI5"/>
</dbReference>
<evidence type="ECO:0000313" key="8">
    <source>
        <dbReference type="Proteomes" id="UP000639859"/>
    </source>
</evidence>
<dbReference type="InterPro" id="IPR010067">
    <property type="entry name" value="ABC_SsuA_sub-bd"/>
</dbReference>
<evidence type="ECO:0000259" key="6">
    <source>
        <dbReference type="SMART" id="SM00062"/>
    </source>
</evidence>
<dbReference type="InterPro" id="IPR001638">
    <property type="entry name" value="Solute-binding_3/MltF_N"/>
</dbReference>
<evidence type="ECO:0000256" key="5">
    <source>
        <dbReference type="SAM" id="SignalP"/>
    </source>
</evidence>
<dbReference type="SUPFAM" id="SSF53850">
    <property type="entry name" value="Periplasmic binding protein-like II"/>
    <property type="match status" value="1"/>
</dbReference>
<organism evidence="7 8">
    <name type="scientific">Caulobacter hibisci</name>
    <dbReference type="NCBI Taxonomy" id="2035993"/>
    <lineage>
        <taxon>Bacteria</taxon>
        <taxon>Pseudomonadati</taxon>
        <taxon>Pseudomonadota</taxon>
        <taxon>Alphaproteobacteria</taxon>
        <taxon>Caulobacterales</taxon>
        <taxon>Caulobacteraceae</taxon>
        <taxon>Caulobacter</taxon>
    </lineage>
</organism>
<dbReference type="InterPro" id="IPR006311">
    <property type="entry name" value="TAT_signal"/>
</dbReference>
<dbReference type="EMBL" id="JADWOX010000002">
    <property type="protein sequence ID" value="MBI1682808.1"/>
    <property type="molecule type" value="Genomic_DNA"/>
</dbReference>
<feature type="chain" id="PRO_5045637258" evidence="5">
    <location>
        <begin position="20"/>
        <end position="316"/>
    </location>
</feature>
<dbReference type="Gene3D" id="3.40.190.10">
    <property type="entry name" value="Periplasmic binding protein-like II"/>
    <property type="match status" value="2"/>
</dbReference>
<dbReference type="NCBIfam" id="TIGR01728">
    <property type="entry name" value="SsuA_fam"/>
    <property type="match status" value="1"/>
</dbReference>
<dbReference type="SMART" id="SM00062">
    <property type="entry name" value="PBPb"/>
    <property type="match status" value="1"/>
</dbReference>
<evidence type="ECO:0000256" key="1">
    <source>
        <dbReference type="ARBA" id="ARBA00004418"/>
    </source>
</evidence>
<evidence type="ECO:0000256" key="2">
    <source>
        <dbReference type="ARBA" id="ARBA00010742"/>
    </source>
</evidence>
<comment type="caution">
    <text evidence="7">The sequence shown here is derived from an EMBL/GenBank/DDBJ whole genome shotgun (WGS) entry which is preliminary data.</text>
</comment>
<feature type="signal peptide" evidence="5">
    <location>
        <begin position="1"/>
        <end position="19"/>
    </location>
</feature>
<gene>
    <name evidence="7" type="ORF">I4Q42_03910</name>
</gene>
<comment type="similarity">
    <text evidence="2">Belongs to the bacterial solute-binding protein SsuA/TauA family.</text>
</comment>
<evidence type="ECO:0000313" key="7">
    <source>
        <dbReference type="EMBL" id="MBI1682808.1"/>
    </source>
</evidence>
<dbReference type="PROSITE" id="PS51318">
    <property type="entry name" value="TAT"/>
    <property type="match status" value="1"/>
</dbReference>
<evidence type="ECO:0000256" key="3">
    <source>
        <dbReference type="ARBA" id="ARBA00022448"/>
    </source>
</evidence>
<protein>
    <submittedName>
        <fullName evidence="7">Aliphatic sulfonate ABC transporter substrate-binding protein</fullName>
    </submittedName>
</protein>
<keyword evidence="8" id="KW-1185">Reference proteome</keyword>
<accession>A0ABS0ST90</accession>
<comment type="subcellular location">
    <subcellularLocation>
        <location evidence="1">Periplasm</location>
    </subcellularLocation>
</comment>
<dbReference type="Pfam" id="PF09084">
    <property type="entry name" value="NMT1"/>
    <property type="match status" value="1"/>
</dbReference>
<proteinExistence type="inferred from homology"/>
<evidence type="ECO:0000256" key="4">
    <source>
        <dbReference type="ARBA" id="ARBA00022729"/>
    </source>
</evidence>
<dbReference type="PROSITE" id="PS51257">
    <property type="entry name" value="PROKAR_LIPOPROTEIN"/>
    <property type="match status" value="1"/>
</dbReference>
<dbReference type="Proteomes" id="UP000639859">
    <property type="component" value="Unassembled WGS sequence"/>
</dbReference>
<feature type="domain" description="Solute-binding protein family 3/N-terminal" evidence="6">
    <location>
        <begin position="37"/>
        <end position="254"/>
    </location>
</feature>
<dbReference type="PANTHER" id="PTHR30024:SF48">
    <property type="entry name" value="ABC TRANSPORTER SUBSTRATE-BINDING PROTEIN"/>
    <property type="match status" value="1"/>
</dbReference>
<sequence>MTKLSLLSTPTRRSALGLAAAGLAAACAPKGAKPAGKLLVGDQRGGSRVVLAGAGKLDGTPYRIEWSQFPNAAPLLEALNAGAIDTGIGGDSAFIFAIGSQAKIKAIGAQVTTGMGPAIVVRGDSTIKDLAGLAGHTVATPRGSISHNHVLGVLEANGLPYDAVKFAFLSPSDGRAAFQGGSVDAWAIWDPHIALAESQGARILKGKQDEDPGYTLMFGRDGAIAEKPDYLRDYRDRLYEGWTWAARNRTIYAEAMYRDTGMDQAVLKTMIGRTQRLPVQIDEALIATEQRTADRYLRAGVIAKRIEVANGFDKLA</sequence>
<dbReference type="RefSeq" id="WP_198574755.1">
    <property type="nucleotide sequence ID" value="NZ_JADWOX010000002.1"/>
</dbReference>
<name>A0ABS0ST90_9CAUL</name>
<keyword evidence="4 5" id="KW-0732">Signal</keyword>
<reference evidence="7 8" key="1">
    <citation type="submission" date="2020-11" db="EMBL/GenBank/DDBJ databases">
        <title>genome sequence of strain KACC 18849.</title>
        <authorList>
            <person name="Gao J."/>
            <person name="Zhang X."/>
        </authorList>
    </citation>
    <scope>NUCLEOTIDE SEQUENCE [LARGE SCALE GENOMIC DNA]</scope>
    <source>
        <strain evidence="7 8">KACC 18849</strain>
    </source>
</reference>